<reference evidence="1 2" key="1">
    <citation type="submission" date="2019-10" db="EMBL/GenBank/DDBJ databases">
        <authorList>
            <person name="Palmer J.M."/>
        </authorList>
    </citation>
    <scope>NUCLEOTIDE SEQUENCE [LARGE SCALE GENOMIC DNA]</scope>
    <source>
        <strain evidence="1 2">TWF506</strain>
    </source>
</reference>
<dbReference type="Proteomes" id="UP001307849">
    <property type="component" value="Unassembled WGS sequence"/>
</dbReference>
<organism evidence="1 2">
    <name type="scientific">Arthrobotrys conoides</name>
    <dbReference type="NCBI Taxonomy" id="74498"/>
    <lineage>
        <taxon>Eukaryota</taxon>
        <taxon>Fungi</taxon>
        <taxon>Dikarya</taxon>
        <taxon>Ascomycota</taxon>
        <taxon>Pezizomycotina</taxon>
        <taxon>Orbiliomycetes</taxon>
        <taxon>Orbiliales</taxon>
        <taxon>Orbiliaceae</taxon>
        <taxon>Arthrobotrys</taxon>
    </lineage>
</organism>
<dbReference type="EMBL" id="JAVHJM010000005">
    <property type="protein sequence ID" value="KAK6513732.1"/>
    <property type="molecule type" value="Genomic_DNA"/>
</dbReference>
<dbReference type="AlphaFoldDB" id="A0AAN8N5H4"/>
<protein>
    <submittedName>
        <fullName evidence="1">Uncharacterized protein</fullName>
    </submittedName>
</protein>
<gene>
    <name evidence="1" type="ORF">TWF506_008171</name>
</gene>
<proteinExistence type="predicted"/>
<keyword evidence="2" id="KW-1185">Reference proteome</keyword>
<evidence type="ECO:0000313" key="1">
    <source>
        <dbReference type="EMBL" id="KAK6513732.1"/>
    </source>
</evidence>
<accession>A0AAN8N5H4</accession>
<comment type="caution">
    <text evidence="1">The sequence shown here is derived from an EMBL/GenBank/DDBJ whole genome shotgun (WGS) entry which is preliminary data.</text>
</comment>
<sequence>MCYHTGRRDSLQRLYPASDEVLRNRDLLKQILYLAYRDDNLGTPKINELRVVSRTWLSLIDSSELLQNISYQQPYQTRNERGKPALCWKYLEELRSAARDIRAIQIDDGGVLGKAEFEAFTKSAATASPISNILLTKPLLQVVYLCFEGYGSILNAVTSGPNFKYYQCISTNDGVRSHHVLKSFIELIKRFYSFHKIFTIIGITIEYEASRSPLYVKRDDFLPNFNRLFDLWQSRKVTGGIPTSSIILLAVASPFIALHGAINTALRAIGA</sequence>
<name>A0AAN8N5H4_9PEZI</name>
<evidence type="ECO:0000313" key="2">
    <source>
        <dbReference type="Proteomes" id="UP001307849"/>
    </source>
</evidence>